<evidence type="ECO:0000313" key="2">
    <source>
        <dbReference type="EnsemblMetazoa" id="OVOC984.1"/>
    </source>
</evidence>
<proteinExistence type="predicted"/>
<sequence length="109" mass="12026">MNSGALNNFSDGKNAAVKLQFKGKADGEVRFSPDFRESTTPTKHNQPAPARRSSAWTTEFHEVHSNVLQCRKNEFGAMEISNSGDGEGIPEPFLENVILKWTICKSGTK</sequence>
<organism evidence="2 3">
    <name type="scientific">Onchocerca volvulus</name>
    <dbReference type="NCBI Taxonomy" id="6282"/>
    <lineage>
        <taxon>Eukaryota</taxon>
        <taxon>Metazoa</taxon>
        <taxon>Ecdysozoa</taxon>
        <taxon>Nematoda</taxon>
        <taxon>Chromadorea</taxon>
        <taxon>Rhabditida</taxon>
        <taxon>Spirurina</taxon>
        <taxon>Spiruromorpha</taxon>
        <taxon>Filarioidea</taxon>
        <taxon>Onchocercidae</taxon>
        <taxon>Onchocerca</taxon>
    </lineage>
</organism>
<reference evidence="3" key="1">
    <citation type="submission" date="2013-10" db="EMBL/GenBank/DDBJ databases">
        <title>Genome sequencing of Onchocerca volvulus.</title>
        <authorList>
            <person name="Cotton J."/>
            <person name="Tsai J."/>
            <person name="Stanley E."/>
            <person name="Tracey A."/>
            <person name="Holroyd N."/>
            <person name="Lustigman S."/>
            <person name="Berriman M."/>
        </authorList>
    </citation>
    <scope>NUCLEOTIDE SEQUENCE</scope>
</reference>
<dbReference type="AlphaFoldDB" id="A0A8R1Y628"/>
<name>A0A8R1Y628_ONCVO</name>
<reference evidence="2" key="2">
    <citation type="submission" date="2022-06" db="UniProtKB">
        <authorList>
            <consortium name="EnsemblMetazoa"/>
        </authorList>
    </citation>
    <scope>IDENTIFICATION</scope>
</reference>
<dbReference type="EMBL" id="CMVM020000023">
    <property type="status" value="NOT_ANNOTATED_CDS"/>
    <property type="molecule type" value="Genomic_DNA"/>
</dbReference>
<dbReference type="EnsemblMetazoa" id="OVOC984.1">
    <property type="protein sequence ID" value="OVOC984.1"/>
    <property type="gene ID" value="WBGene00237793"/>
</dbReference>
<evidence type="ECO:0000313" key="3">
    <source>
        <dbReference type="Proteomes" id="UP000024404"/>
    </source>
</evidence>
<evidence type="ECO:0000256" key="1">
    <source>
        <dbReference type="SAM" id="MobiDB-lite"/>
    </source>
</evidence>
<keyword evidence="3" id="KW-1185">Reference proteome</keyword>
<dbReference type="Proteomes" id="UP000024404">
    <property type="component" value="Unassembled WGS sequence"/>
</dbReference>
<feature type="compositionally biased region" description="Basic and acidic residues" evidence="1">
    <location>
        <begin position="28"/>
        <end position="37"/>
    </location>
</feature>
<accession>A0A8R1Y628</accession>
<protein>
    <submittedName>
        <fullName evidence="2">Uncharacterized protein</fullName>
    </submittedName>
</protein>
<feature type="region of interest" description="Disordered" evidence="1">
    <location>
        <begin position="28"/>
        <end position="56"/>
    </location>
</feature>